<organism evidence="2 3">
    <name type="scientific">Streptomyces paradoxus</name>
    <dbReference type="NCBI Taxonomy" id="66375"/>
    <lineage>
        <taxon>Bacteria</taxon>
        <taxon>Bacillati</taxon>
        <taxon>Actinomycetota</taxon>
        <taxon>Actinomycetes</taxon>
        <taxon>Kitasatosporales</taxon>
        <taxon>Streptomycetaceae</taxon>
        <taxon>Streptomyces</taxon>
    </lineage>
</organism>
<dbReference type="Gene3D" id="3.30.559.10">
    <property type="entry name" value="Chloramphenicol acetyltransferase-like domain"/>
    <property type="match status" value="1"/>
</dbReference>
<proteinExistence type="predicted"/>
<dbReference type="Pfam" id="PF00668">
    <property type="entry name" value="Condensation"/>
    <property type="match status" value="1"/>
</dbReference>
<protein>
    <recommendedName>
        <fullName evidence="1">Condensation domain-containing protein</fullName>
    </recommendedName>
</protein>
<comment type="caution">
    <text evidence="2">The sequence shown here is derived from an EMBL/GenBank/DDBJ whole genome shotgun (WGS) entry which is preliminary data.</text>
</comment>
<dbReference type="InterPro" id="IPR023213">
    <property type="entry name" value="CAT-like_dom_sf"/>
</dbReference>
<sequence length="134" mass="14662">MFPLSFAQRRLWFIEQLQGPSPTYNIPTALRLSGRVDTGALDAALRDVIGRHEVLRTVFGVAEGEPYQRVLDLADVAWQLHIVDLPATADGPADLAGAIDGATRYAFDLSSEVPIRAWLFRAAPGEQVLVVVVH</sequence>
<dbReference type="RefSeq" id="WP_221343547.1">
    <property type="nucleotide sequence ID" value="NZ_JACHGV010000037.1"/>
</dbReference>
<evidence type="ECO:0000313" key="2">
    <source>
        <dbReference type="EMBL" id="MBB6081980.1"/>
    </source>
</evidence>
<feature type="domain" description="Condensation" evidence="1">
    <location>
        <begin position="2"/>
        <end position="134"/>
    </location>
</feature>
<evidence type="ECO:0000259" key="1">
    <source>
        <dbReference type="Pfam" id="PF00668"/>
    </source>
</evidence>
<keyword evidence="3" id="KW-1185">Reference proteome</keyword>
<dbReference type="InterPro" id="IPR001242">
    <property type="entry name" value="Condensation_dom"/>
</dbReference>
<accession>A0A7W9WMS5</accession>
<name>A0A7W9WMS5_9ACTN</name>
<feature type="non-terminal residue" evidence="2">
    <location>
        <position position="134"/>
    </location>
</feature>
<dbReference type="EMBL" id="JACHGV010000037">
    <property type="protein sequence ID" value="MBB6081980.1"/>
    <property type="molecule type" value="Genomic_DNA"/>
</dbReference>
<reference evidence="2 3" key="1">
    <citation type="submission" date="2020-08" db="EMBL/GenBank/DDBJ databases">
        <title>Genomic Encyclopedia of Type Strains, Phase IV (KMG-IV): sequencing the most valuable type-strain genomes for metagenomic binning, comparative biology and taxonomic classification.</title>
        <authorList>
            <person name="Goeker M."/>
        </authorList>
    </citation>
    <scope>NUCLEOTIDE SEQUENCE [LARGE SCALE GENOMIC DNA]</scope>
    <source>
        <strain evidence="2 3">DSM 43350</strain>
    </source>
</reference>
<evidence type="ECO:0000313" key="3">
    <source>
        <dbReference type="Proteomes" id="UP000591537"/>
    </source>
</evidence>
<dbReference type="Proteomes" id="UP000591537">
    <property type="component" value="Unassembled WGS sequence"/>
</dbReference>
<dbReference type="SUPFAM" id="SSF52777">
    <property type="entry name" value="CoA-dependent acyltransferases"/>
    <property type="match status" value="1"/>
</dbReference>
<dbReference type="GO" id="GO:0008610">
    <property type="term" value="P:lipid biosynthetic process"/>
    <property type="evidence" value="ECO:0007669"/>
    <property type="project" value="UniProtKB-ARBA"/>
</dbReference>
<dbReference type="GO" id="GO:0003824">
    <property type="term" value="F:catalytic activity"/>
    <property type="evidence" value="ECO:0007669"/>
    <property type="project" value="InterPro"/>
</dbReference>
<gene>
    <name evidence="2" type="ORF">HNR57_007943</name>
</gene>
<dbReference type="AlphaFoldDB" id="A0A7W9WMS5"/>